<dbReference type="AlphaFoldDB" id="A0A8D0BUD3"/>
<dbReference type="OMA" id="PERNCEN"/>
<reference evidence="6" key="2">
    <citation type="submission" date="2025-09" db="UniProtKB">
        <authorList>
            <consortium name="Ensembl"/>
        </authorList>
    </citation>
    <scope>IDENTIFICATION</scope>
</reference>
<evidence type="ECO:0000313" key="7">
    <source>
        <dbReference type="Proteomes" id="UP000694421"/>
    </source>
</evidence>
<dbReference type="PROSITE" id="PS51934">
    <property type="entry name" value="LRAT"/>
    <property type="match status" value="1"/>
</dbReference>
<evidence type="ECO:0000259" key="5">
    <source>
        <dbReference type="PROSITE" id="PS51934"/>
    </source>
</evidence>
<accession>A0A8D0BUD3</accession>
<dbReference type="GO" id="GO:0016410">
    <property type="term" value="F:N-acyltransferase activity"/>
    <property type="evidence" value="ECO:0007669"/>
    <property type="project" value="TreeGrafter"/>
</dbReference>
<keyword evidence="3" id="KW-0378">Hydrolase</keyword>
<evidence type="ECO:0000313" key="6">
    <source>
        <dbReference type="Ensembl" id="ENSSMRP00000012977.1"/>
    </source>
</evidence>
<dbReference type="InterPro" id="IPR007053">
    <property type="entry name" value="LRAT_dom"/>
</dbReference>
<dbReference type="GO" id="GO:0008970">
    <property type="term" value="F:phospholipase A1 activity"/>
    <property type="evidence" value="ECO:0007669"/>
    <property type="project" value="TreeGrafter"/>
</dbReference>
<keyword evidence="7" id="KW-1185">Reference proteome</keyword>
<name>A0A8D0BUD3_SALMN</name>
<dbReference type="Ensembl" id="ENSSMRT00000015119.1">
    <property type="protein sequence ID" value="ENSSMRP00000012977.1"/>
    <property type="gene ID" value="ENSSMRG00000010113.1"/>
</dbReference>
<comment type="similarity">
    <text evidence="1">Belongs to the H-rev107 family.</text>
</comment>
<dbReference type="Gene3D" id="3.90.1720.10">
    <property type="entry name" value="endopeptidase domain like (from Nostoc punctiforme)"/>
    <property type="match status" value="1"/>
</dbReference>
<organism evidence="6 7">
    <name type="scientific">Salvator merianae</name>
    <name type="common">Argentine black and white tegu</name>
    <name type="synonym">Tupinambis merianae</name>
    <dbReference type="NCBI Taxonomy" id="96440"/>
    <lineage>
        <taxon>Eukaryota</taxon>
        <taxon>Metazoa</taxon>
        <taxon>Chordata</taxon>
        <taxon>Craniata</taxon>
        <taxon>Vertebrata</taxon>
        <taxon>Euteleostomi</taxon>
        <taxon>Lepidosauria</taxon>
        <taxon>Squamata</taxon>
        <taxon>Bifurcata</taxon>
        <taxon>Unidentata</taxon>
        <taxon>Episquamata</taxon>
        <taxon>Laterata</taxon>
        <taxon>Teiioidea</taxon>
        <taxon>Teiidae</taxon>
        <taxon>Salvator</taxon>
    </lineage>
</organism>
<reference evidence="6" key="1">
    <citation type="submission" date="2025-08" db="UniProtKB">
        <authorList>
            <consortium name="Ensembl"/>
        </authorList>
    </citation>
    <scope>IDENTIFICATION</scope>
</reference>
<dbReference type="GO" id="GO:0005737">
    <property type="term" value="C:cytoplasm"/>
    <property type="evidence" value="ECO:0007669"/>
    <property type="project" value="TreeGrafter"/>
</dbReference>
<dbReference type="Pfam" id="PF04970">
    <property type="entry name" value="LRAT"/>
    <property type="match status" value="1"/>
</dbReference>
<keyword evidence="4" id="KW-0443">Lipid metabolism</keyword>
<dbReference type="Proteomes" id="UP000694421">
    <property type="component" value="Unplaced"/>
</dbReference>
<keyword evidence="2" id="KW-0808">Transferase</keyword>
<proteinExistence type="inferred from homology"/>
<dbReference type="GO" id="GO:0070292">
    <property type="term" value="P:N-acylphosphatidylethanolamine metabolic process"/>
    <property type="evidence" value="ECO:0007669"/>
    <property type="project" value="TreeGrafter"/>
</dbReference>
<evidence type="ECO:0000256" key="3">
    <source>
        <dbReference type="ARBA" id="ARBA00022801"/>
    </source>
</evidence>
<evidence type="ECO:0000256" key="1">
    <source>
        <dbReference type="ARBA" id="ARBA00007824"/>
    </source>
</evidence>
<dbReference type="GO" id="GO:0004623">
    <property type="term" value="F:phospholipase A2 activity"/>
    <property type="evidence" value="ECO:0007669"/>
    <property type="project" value="TreeGrafter"/>
</dbReference>
<dbReference type="InterPro" id="IPR051496">
    <property type="entry name" value="H-rev107_PLA/AT"/>
</dbReference>
<dbReference type="PANTHER" id="PTHR13943">
    <property type="entry name" value="HRAS-LIKE SUPPRESSOR - RELATED"/>
    <property type="match status" value="1"/>
</dbReference>
<evidence type="ECO:0000256" key="2">
    <source>
        <dbReference type="ARBA" id="ARBA00022679"/>
    </source>
</evidence>
<dbReference type="GeneTree" id="ENSGT00940000162660"/>
<protein>
    <recommendedName>
        <fullName evidence="5">LRAT domain-containing protein</fullName>
    </recommendedName>
</protein>
<dbReference type="PANTHER" id="PTHR13943:SF31">
    <property type="entry name" value="PHOSPHOLIPASE A AND ACYLTRANSFERASE 3"/>
    <property type="match status" value="1"/>
</dbReference>
<feature type="domain" description="LRAT" evidence="5">
    <location>
        <begin position="19"/>
        <end position="133"/>
    </location>
</feature>
<sequence>MGMFRNSERTTDELKPGDLLEIFRSSSQHWAIYVGDGKVVHLAMERKLDGTPNTLAVLSDRAYVKKDWLEDVVRKDGYRVNNKHDETHPPLPLAKILWQVEDLVGREVPYAWSGQNCERFVMELRYGADMNEQVGKAAVTKLKCSFILNGYPGEHVLPARGASSARIPSSK</sequence>
<evidence type="ECO:0000256" key="4">
    <source>
        <dbReference type="ARBA" id="ARBA00023098"/>
    </source>
</evidence>